<reference evidence="2 3" key="1">
    <citation type="submission" date="2020-02" db="EMBL/GenBank/DDBJ databases">
        <title>Genome sequencing for Kineobactrum sp. M2.</title>
        <authorList>
            <person name="Park S.-J."/>
        </authorList>
    </citation>
    <scope>NUCLEOTIDE SEQUENCE [LARGE SCALE GENOMIC DNA]</scope>
    <source>
        <strain evidence="2 3">M2</strain>
    </source>
</reference>
<feature type="region of interest" description="Disordered" evidence="1">
    <location>
        <begin position="64"/>
        <end position="107"/>
    </location>
</feature>
<evidence type="ECO:0000313" key="3">
    <source>
        <dbReference type="Proteomes" id="UP000477680"/>
    </source>
</evidence>
<gene>
    <name evidence="2" type="ORF">G3T16_14500</name>
</gene>
<proteinExistence type="predicted"/>
<protein>
    <submittedName>
        <fullName evidence="2">Uncharacterized protein</fullName>
    </submittedName>
</protein>
<dbReference type="EMBL" id="CP048711">
    <property type="protein sequence ID" value="QIB67695.1"/>
    <property type="molecule type" value="Genomic_DNA"/>
</dbReference>
<evidence type="ECO:0000256" key="1">
    <source>
        <dbReference type="SAM" id="MobiDB-lite"/>
    </source>
</evidence>
<evidence type="ECO:0000313" key="2">
    <source>
        <dbReference type="EMBL" id="QIB67695.1"/>
    </source>
</evidence>
<sequence length="107" mass="11645">MNEVFVICNQLGHYWGKAKAWVDGRDPRAVQRCRHRDEAVNLLFELSAKNVELRGEVIAAQLNPRGEPVLEVSQTPLPQKAAPDESPETAAATGEPSPAIPSDSTEA</sequence>
<accession>A0A6C0UA95</accession>
<dbReference type="Proteomes" id="UP000477680">
    <property type="component" value="Chromosome"/>
</dbReference>
<keyword evidence="3" id="KW-1185">Reference proteome</keyword>
<dbReference type="KEGG" id="kim:G3T16_14500"/>
<name>A0A6C0UA95_9GAMM</name>
<organism evidence="2 3">
    <name type="scientific">Kineobactrum salinum</name>
    <dbReference type="NCBI Taxonomy" id="2708301"/>
    <lineage>
        <taxon>Bacteria</taxon>
        <taxon>Pseudomonadati</taxon>
        <taxon>Pseudomonadota</taxon>
        <taxon>Gammaproteobacteria</taxon>
        <taxon>Cellvibrionales</taxon>
        <taxon>Halieaceae</taxon>
        <taxon>Kineobactrum</taxon>
    </lineage>
</organism>
<dbReference type="AlphaFoldDB" id="A0A6C0UA95"/>